<gene>
    <name evidence="2" type="ORF">M1B78_04700</name>
</gene>
<dbReference type="NCBIfam" id="TIGR01764">
    <property type="entry name" value="excise"/>
    <property type="match status" value="1"/>
</dbReference>
<accession>A0A9X2NX36</accession>
<reference evidence="2" key="1">
    <citation type="journal article" date="2022" name="Arch. Microbiol.">
        <title>Bacteroides muris sp. nov. isolated from the cecum of wild-derived house mice.</title>
        <authorList>
            <person name="Fokt H."/>
            <person name="Unni R."/>
            <person name="Repnik U."/>
            <person name="Schmitz R.A."/>
            <person name="Bramkamp M."/>
            <person name="Baines J.F."/>
            <person name="Unterweger D."/>
        </authorList>
    </citation>
    <scope>NUCLEOTIDE SEQUENCE</scope>
    <source>
        <strain evidence="2">KH569_7</strain>
    </source>
</reference>
<organism evidence="2 3">
    <name type="scientific">Bacteroides muris</name>
    <name type="common">ex Fokt et al. 2023</name>
    <dbReference type="NCBI Taxonomy" id="2937417"/>
    <lineage>
        <taxon>Bacteria</taxon>
        <taxon>Pseudomonadati</taxon>
        <taxon>Bacteroidota</taxon>
        <taxon>Bacteroidia</taxon>
        <taxon>Bacteroidales</taxon>
        <taxon>Bacteroidaceae</taxon>
        <taxon>Bacteroides</taxon>
    </lineage>
</organism>
<proteinExistence type="predicted"/>
<evidence type="ECO:0000313" key="3">
    <source>
        <dbReference type="Proteomes" id="UP001143810"/>
    </source>
</evidence>
<feature type="domain" description="Helix-turn-helix" evidence="1">
    <location>
        <begin position="113"/>
        <end position="158"/>
    </location>
</feature>
<reference evidence="2" key="2">
    <citation type="submission" date="2022-04" db="EMBL/GenBank/DDBJ databases">
        <authorList>
            <person name="Fokt H."/>
            <person name="Baines J."/>
        </authorList>
    </citation>
    <scope>NUCLEOTIDE SEQUENCE</scope>
    <source>
        <strain evidence="2">KH569_7</strain>
    </source>
</reference>
<dbReference type="Proteomes" id="UP001143810">
    <property type="component" value="Unassembled WGS sequence"/>
</dbReference>
<evidence type="ECO:0000259" key="1">
    <source>
        <dbReference type="Pfam" id="PF12728"/>
    </source>
</evidence>
<name>A0A9X2NX36_9BACE</name>
<protein>
    <submittedName>
        <fullName evidence="2">Helix-turn-helix domain-containing protein</fullName>
    </submittedName>
</protein>
<evidence type="ECO:0000313" key="2">
    <source>
        <dbReference type="EMBL" id="MCR6507493.1"/>
    </source>
</evidence>
<sequence>MHYFVRILYDSDSFHPKRQQGGGESGTSRYVVIRHDTIIDEINTYDMSSNIKVERICEWCGKKFIAQTTVTRFCSKRCAEHSYKERLRQKKMAVSNLETASVPNSNKWRDKDYLTPTQAADLLGIGRMSIYRYIRNGKIKVVRFQRKTLISKADIQAMFDFLTPKETEVSESTERKSKSISDFYTRAEIREKYGVKDSWIYKVVAENNVPKTILRGKAYFSKSHIDRLFSARKENPEITEWYSVEDIQSKYGMTLSAIYSLVSKIGIPKRKEGPKVYYSRYHFDVAKGAKSAEDVEFISVADAMEKYSLTRDQLYHYVKTYKITKLRCGKYVKLNAKELAKLFNPKIQL</sequence>
<dbReference type="AlphaFoldDB" id="A0A9X2NX36"/>
<comment type="caution">
    <text evidence="2">The sequence shown here is derived from an EMBL/GenBank/DDBJ whole genome shotgun (WGS) entry which is preliminary data.</text>
</comment>
<dbReference type="InterPro" id="IPR041657">
    <property type="entry name" value="HTH_17"/>
</dbReference>
<dbReference type="Pfam" id="PF12728">
    <property type="entry name" value="HTH_17"/>
    <property type="match status" value="1"/>
</dbReference>
<dbReference type="InterPro" id="IPR010093">
    <property type="entry name" value="SinI_DNA-bd"/>
</dbReference>
<dbReference type="GO" id="GO:0003677">
    <property type="term" value="F:DNA binding"/>
    <property type="evidence" value="ECO:0007669"/>
    <property type="project" value="InterPro"/>
</dbReference>
<dbReference type="RefSeq" id="WP_257940027.1">
    <property type="nucleotide sequence ID" value="NZ_JAMZEE010000007.1"/>
</dbReference>
<dbReference type="EMBL" id="JAMZEE010000007">
    <property type="protein sequence ID" value="MCR6507493.1"/>
    <property type="molecule type" value="Genomic_DNA"/>
</dbReference>